<dbReference type="EMBL" id="LGIQ01000009">
    <property type="protein sequence ID" value="KNB70212.1"/>
    <property type="molecule type" value="Genomic_DNA"/>
</dbReference>
<keyword evidence="4" id="KW-1185">Reference proteome</keyword>
<dbReference type="PATRIC" id="fig|54915.3.peg.1925"/>
<dbReference type="EMBL" id="BJON01000028">
    <property type="protein sequence ID" value="GED72342.1"/>
    <property type="molecule type" value="Genomic_DNA"/>
</dbReference>
<gene>
    <name evidence="2" type="ORF">ADS79_14685</name>
    <name evidence="1" type="ORF">BRE01_60440</name>
</gene>
<evidence type="ECO:0000313" key="3">
    <source>
        <dbReference type="Proteomes" id="UP000036834"/>
    </source>
</evidence>
<dbReference type="OrthoDB" id="9914038at2"/>
<proteinExistence type="predicted"/>
<dbReference type="Proteomes" id="UP000319578">
    <property type="component" value="Unassembled WGS sequence"/>
</dbReference>
<dbReference type="AlphaFoldDB" id="A0A0K9YNI0"/>
<reference evidence="1 4" key="3">
    <citation type="submission" date="2019-06" db="EMBL/GenBank/DDBJ databases">
        <title>Whole genome shotgun sequence of Brevibacillus reuszeri NBRC 15719.</title>
        <authorList>
            <person name="Hosoyama A."/>
            <person name="Uohara A."/>
            <person name="Ohji S."/>
            <person name="Ichikawa N."/>
        </authorList>
    </citation>
    <scope>NUCLEOTIDE SEQUENCE [LARGE SCALE GENOMIC DNA]</scope>
    <source>
        <strain evidence="1 4">NBRC 15719</strain>
    </source>
</reference>
<evidence type="ECO:0000313" key="2">
    <source>
        <dbReference type="EMBL" id="KNB70212.1"/>
    </source>
</evidence>
<accession>A0A0K9YNI0</accession>
<dbReference type="Proteomes" id="UP000036834">
    <property type="component" value="Unassembled WGS sequence"/>
</dbReference>
<sequence>MKQYVLKTVNQNDDVIAESTLSLNEGSILIVKVPDDYTYEQAKNIHEFVGAALEGESKVVIIKESINLQVLEIQ</sequence>
<evidence type="ECO:0000313" key="1">
    <source>
        <dbReference type="EMBL" id="GED72342.1"/>
    </source>
</evidence>
<comment type="caution">
    <text evidence="2">The sequence shown here is derived from an EMBL/GenBank/DDBJ whole genome shotgun (WGS) entry which is preliminary data.</text>
</comment>
<reference evidence="2" key="2">
    <citation type="submission" date="2015-07" db="EMBL/GenBank/DDBJ databases">
        <title>MeaNS - Measles Nucleotide Surveillance Program.</title>
        <authorList>
            <person name="Tran T."/>
            <person name="Druce J."/>
        </authorList>
    </citation>
    <scope>NUCLEOTIDE SEQUENCE</scope>
    <source>
        <strain evidence="2">DSM 9887</strain>
    </source>
</reference>
<evidence type="ECO:0000313" key="4">
    <source>
        <dbReference type="Proteomes" id="UP000319578"/>
    </source>
</evidence>
<organism evidence="2 3">
    <name type="scientific">Brevibacillus reuszeri</name>
    <dbReference type="NCBI Taxonomy" id="54915"/>
    <lineage>
        <taxon>Bacteria</taxon>
        <taxon>Bacillati</taxon>
        <taxon>Bacillota</taxon>
        <taxon>Bacilli</taxon>
        <taxon>Bacillales</taxon>
        <taxon>Paenibacillaceae</taxon>
        <taxon>Brevibacillus</taxon>
    </lineage>
</organism>
<name>A0A0K9YNI0_9BACL</name>
<protein>
    <submittedName>
        <fullName evidence="2">Uncharacterized protein</fullName>
    </submittedName>
</protein>
<reference evidence="3" key="1">
    <citation type="submission" date="2015-07" db="EMBL/GenBank/DDBJ databases">
        <title>Genome sequencing project for genomic taxonomy and phylogenomics of Bacillus-like bacteria.</title>
        <authorList>
            <person name="Liu B."/>
            <person name="Wang J."/>
            <person name="Zhu Y."/>
            <person name="Liu G."/>
            <person name="Chen Q."/>
            <person name="Chen Z."/>
            <person name="Lan J."/>
            <person name="Che J."/>
            <person name="Ge C."/>
            <person name="Shi H."/>
            <person name="Pan Z."/>
            <person name="Liu X."/>
        </authorList>
    </citation>
    <scope>NUCLEOTIDE SEQUENCE [LARGE SCALE GENOMIC DNA]</scope>
    <source>
        <strain evidence="3">DSM 9887</strain>
    </source>
</reference>
<dbReference type="STRING" id="54915.ADS79_14685"/>
<dbReference type="RefSeq" id="WP_049739181.1">
    <property type="nucleotide sequence ID" value="NZ_BJON01000028.1"/>
</dbReference>